<dbReference type="Proteomes" id="UP000218831">
    <property type="component" value="Unassembled WGS sequence"/>
</dbReference>
<proteinExistence type="predicted"/>
<dbReference type="AlphaFoldDB" id="A0A2A2GBR6"/>
<name>A0A2A2GBR6_9BACT</name>
<evidence type="ECO:0000313" key="1">
    <source>
        <dbReference type="EMBL" id="PAU95146.1"/>
    </source>
</evidence>
<protein>
    <submittedName>
        <fullName evidence="1">Uncharacterized protein</fullName>
    </submittedName>
</protein>
<dbReference type="RefSeq" id="WP_095605272.1">
    <property type="nucleotide sequence ID" value="NZ_NSKE01000002.1"/>
</dbReference>
<gene>
    <name evidence="1" type="ORF">CK503_02805</name>
</gene>
<dbReference type="EMBL" id="NSKE01000002">
    <property type="protein sequence ID" value="PAU95146.1"/>
    <property type="molecule type" value="Genomic_DNA"/>
</dbReference>
<reference evidence="1 2" key="1">
    <citation type="submission" date="2017-08" db="EMBL/GenBank/DDBJ databases">
        <title>Aliifodinibius alkalisoli sp. nov., isolated from saline alkaline soil.</title>
        <authorList>
            <person name="Liu D."/>
            <person name="Zhang G."/>
        </authorList>
    </citation>
    <scope>NUCLEOTIDE SEQUENCE [LARGE SCALE GENOMIC DNA]</scope>
    <source>
        <strain evidence="1 2">WN023</strain>
    </source>
</reference>
<keyword evidence="2" id="KW-1185">Reference proteome</keyword>
<comment type="caution">
    <text evidence="1">The sequence shown here is derived from an EMBL/GenBank/DDBJ whole genome shotgun (WGS) entry which is preliminary data.</text>
</comment>
<dbReference type="OrthoDB" id="1522970at2"/>
<accession>A0A2A2GBR6</accession>
<organism evidence="1 2">
    <name type="scientific">Fodinibius salipaludis</name>
    <dbReference type="NCBI Taxonomy" id="2032627"/>
    <lineage>
        <taxon>Bacteria</taxon>
        <taxon>Pseudomonadati</taxon>
        <taxon>Balneolota</taxon>
        <taxon>Balneolia</taxon>
        <taxon>Balneolales</taxon>
        <taxon>Balneolaceae</taxon>
        <taxon>Fodinibius</taxon>
    </lineage>
</organism>
<evidence type="ECO:0000313" key="2">
    <source>
        <dbReference type="Proteomes" id="UP000218831"/>
    </source>
</evidence>
<sequence length="287" mass="33345">MEEQHPCLGLCFFENQLFYAVNDPTSSQKLAHIGCYDFNFDITETLLGNSEQHFRGIKQTIDQFKEEYEIRHLRILSLPTQECWTSVPKIVYDDSDEREKHINILMSGIDRKNIQPTWYTLSNQDYKFLLLRNNQSFEGFRELTGNTSTTDLVSDFEIGLRWVQHANPGGSFMTVCCYQDCISVASFILGKLRGATYIPYDEVQDLPYLWLQHTKQLNWMGGLHEEIYVYGQNAFQVIEILEPFWDDAGTITKMDTLDKIQIEADEQTYGFNLESAFPAIMLALDYD</sequence>